<dbReference type="AlphaFoldDB" id="A0A927G764"/>
<protein>
    <submittedName>
        <fullName evidence="2">Uncharacterized protein</fullName>
    </submittedName>
</protein>
<reference evidence="2" key="1">
    <citation type="journal article" date="2018" name="Curr. Microbiol.">
        <title>Cellulosimicrobium arenosum sp. nov., Isolated from Marine Sediment Sand.</title>
        <authorList>
            <person name="Oh M."/>
            <person name="Kim J.H."/>
            <person name="Yoon J.H."/>
            <person name="Schumann P."/>
            <person name="Kim W."/>
        </authorList>
    </citation>
    <scope>NUCLEOTIDE SEQUENCE</scope>
    <source>
        <strain evidence="2">KCTC 49039</strain>
    </source>
</reference>
<reference evidence="2" key="2">
    <citation type="submission" date="2020-09" db="EMBL/GenBank/DDBJ databases">
        <authorList>
            <person name="Yu Y."/>
        </authorList>
    </citation>
    <scope>NUCLEOTIDE SEQUENCE</scope>
    <source>
        <strain evidence="2">KCTC 49039</strain>
    </source>
</reference>
<dbReference type="EMBL" id="JACYHB010000001">
    <property type="protein sequence ID" value="MBD8077697.1"/>
    <property type="molecule type" value="Genomic_DNA"/>
</dbReference>
<feature type="region of interest" description="Disordered" evidence="1">
    <location>
        <begin position="1"/>
        <end position="20"/>
    </location>
</feature>
<sequence length="478" mass="50346">MASGFNFEIGADTSGFKKGTDEAAEAVDDLSSALADMERDGSKSIDDTAAAWGTYEDAADDAAKAAGDAFDKIEDDATDAGEAIKRDLTDGTDEAGKSAGDLEGKFRDALTKVEDTVKTSSEKAAKSVGDAFEDNAITADDVFKADLKAELVSNMAEAGAEVARGFKDGFDSEDAETILDGLTDTMVSVGTLGGPVGAAAGVAGAAVVQAFAGPFIEDAQETAEQFEETLTTAFDNIVEAGSEMGRELTIQANTDEIWKDTEKRNASAEKATEIGVSQALVVRALAGDQEALNAVQEAGARKVEGLNSTLETARESMLKGSLTTEHFNELQDETNVALGEVNDGLGYVSDSYKNNADAIDAADIAAQGKIETDNLAAEESIRIAKARALETGETQKLAVTIDGVTKNIEVMPDGKVVEVTDEGSAKDTQKKIEDIDGKDVPVKVYLDDASAWARLNELTRRRSTTIAVEYKRYGQYAI</sequence>
<evidence type="ECO:0000256" key="1">
    <source>
        <dbReference type="SAM" id="MobiDB-lite"/>
    </source>
</evidence>
<dbReference type="RefSeq" id="WP_191827263.1">
    <property type="nucleotide sequence ID" value="NZ_JACYHB010000001.1"/>
</dbReference>
<gene>
    <name evidence="2" type="ORF">IF651_01300</name>
</gene>
<dbReference type="Proteomes" id="UP000610846">
    <property type="component" value="Unassembled WGS sequence"/>
</dbReference>
<keyword evidence="3" id="KW-1185">Reference proteome</keyword>
<evidence type="ECO:0000313" key="2">
    <source>
        <dbReference type="EMBL" id="MBD8077697.1"/>
    </source>
</evidence>
<name>A0A927G764_9MICO</name>
<evidence type="ECO:0000313" key="3">
    <source>
        <dbReference type="Proteomes" id="UP000610846"/>
    </source>
</evidence>
<proteinExistence type="predicted"/>
<organism evidence="2 3">
    <name type="scientific">Cellulosimicrobium arenosum</name>
    <dbReference type="NCBI Taxonomy" id="2708133"/>
    <lineage>
        <taxon>Bacteria</taxon>
        <taxon>Bacillati</taxon>
        <taxon>Actinomycetota</taxon>
        <taxon>Actinomycetes</taxon>
        <taxon>Micrococcales</taxon>
        <taxon>Promicromonosporaceae</taxon>
        <taxon>Cellulosimicrobium</taxon>
    </lineage>
</organism>
<accession>A0A927G764</accession>
<comment type="caution">
    <text evidence="2">The sequence shown here is derived from an EMBL/GenBank/DDBJ whole genome shotgun (WGS) entry which is preliminary data.</text>
</comment>